<reference evidence="1" key="1">
    <citation type="submission" date="2022-03" db="EMBL/GenBank/DDBJ databases">
        <authorList>
            <person name="Alioto T."/>
            <person name="Alioto T."/>
            <person name="Gomez Garrido J."/>
        </authorList>
    </citation>
    <scope>NUCLEOTIDE SEQUENCE</scope>
</reference>
<accession>A0AAD1SNM0</accession>
<gene>
    <name evidence="1" type="ORF">PECUL_23A049016</name>
</gene>
<name>A0AAD1SNM0_PELCU</name>
<protein>
    <submittedName>
        <fullName evidence="1">Uncharacterized protein</fullName>
    </submittedName>
</protein>
<evidence type="ECO:0000313" key="1">
    <source>
        <dbReference type="EMBL" id="CAH2306666.1"/>
    </source>
</evidence>
<dbReference type="Proteomes" id="UP001295444">
    <property type="component" value="Chromosome 07"/>
</dbReference>
<dbReference type="EMBL" id="OW240918">
    <property type="protein sequence ID" value="CAH2306666.1"/>
    <property type="molecule type" value="Genomic_DNA"/>
</dbReference>
<evidence type="ECO:0000313" key="2">
    <source>
        <dbReference type="Proteomes" id="UP001295444"/>
    </source>
</evidence>
<sequence>MPQISHLTPRSFILIHRGAAGDHFSPLQASGGTSLGQAVKAFEVQPGRVLHQLQLAASNMSPHAPAKPRIASFPQAGTDISSHLSQIVHAELSRGRMLQGSHQKRVGLRPQVYSESLHVAVGNGWQASNYCVFTTLTMYKSPQHTPLLRQEPLTAAKTGTKETRLCGRNWAL</sequence>
<organism evidence="1 2">
    <name type="scientific">Pelobates cultripes</name>
    <name type="common">Western spadefoot toad</name>
    <dbReference type="NCBI Taxonomy" id="61616"/>
    <lineage>
        <taxon>Eukaryota</taxon>
        <taxon>Metazoa</taxon>
        <taxon>Chordata</taxon>
        <taxon>Craniata</taxon>
        <taxon>Vertebrata</taxon>
        <taxon>Euteleostomi</taxon>
        <taxon>Amphibia</taxon>
        <taxon>Batrachia</taxon>
        <taxon>Anura</taxon>
        <taxon>Pelobatoidea</taxon>
        <taxon>Pelobatidae</taxon>
        <taxon>Pelobates</taxon>
    </lineage>
</organism>
<dbReference type="AlphaFoldDB" id="A0AAD1SNM0"/>
<keyword evidence="2" id="KW-1185">Reference proteome</keyword>
<proteinExistence type="predicted"/>